<dbReference type="PANTHER" id="PTHR46797:SF1">
    <property type="entry name" value="METHYLPHOSPHONATE SYNTHASE"/>
    <property type="match status" value="1"/>
</dbReference>
<evidence type="ECO:0000313" key="4">
    <source>
        <dbReference type="Proteomes" id="UP000095679"/>
    </source>
</evidence>
<dbReference type="Pfam" id="PF01381">
    <property type="entry name" value="HTH_3"/>
    <property type="match status" value="1"/>
</dbReference>
<dbReference type="GO" id="GO:0003700">
    <property type="term" value="F:DNA-binding transcription factor activity"/>
    <property type="evidence" value="ECO:0007669"/>
    <property type="project" value="TreeGrafter"/>
</dbReference>
<dbReference type="CDD" id="cd00093">
    <property type="entry name" value="HTH_XRE"/>
    <property type="match status" value="2"/>
</dbReference>
<sequence length="149" mass="16733">MDTKERMYIVLQKRDVSQSELAKKTGTTRQTINSYIHGRHQMRLEAIVLIASALHVSVDYLLGLNEKEEVASQQYLDVWALSKNLKEALNNRELGKEKFAKETKIAISTLYQILKGDRLPSIDTFCAIARVLNVSADTLLNKDKGGIAA</sequence>
<dbReference type="RefSeq" id="WP_055297882.1">
    <property type="nucleotide sequence ID" value="NZ_BLYK01000002.1"/>
</dbReference>
<proteinExistence type="predicted"/>
<organism evidence="3 4">
    <name type="scientific">Anaerobutyricum hallii</name>
    <dbReference type="NCBI Taxonomy" id="39488"/>
    <lineage>
        <taxon>Bacteria</taxon>
        <taxon>Bacillati</taxon>
        <taxon>Bacillota</taxon>
        <taxon>Clostridia</taxon>
        <taxon>Lachnospirales</taxon>
        <taxon>Lachnospiraceae</taxon>
        <taxon>Anaerobutyricum</taxon>
    </lineage>
</organism>
<name>A0A173XUG9_9FIRM</name>
<keyword evidence="1" id="KW-0238">DNA-binding</keyword>
<dbReference type="AlphaFoldDB" id="A0A173XUG9"/>
<gene>
    <name evidence="3" type="ORF">ERS852450_00198</name>
</gene>
<feature type="domain" description="HTH cro/C1-type" evidence="2">
    <location>
        <begin position="85"/>
        <end position="139"/>
    </location>
</feature>
<dbReference type="SMART" id="SM00530">
    <property type="entry name" value="HTH_XRE"/>
    <property type="match status" value="2"/>
</dbReference>
<dbReference type="PROSITE" id="PS50943">
    <property type="entry name" value="HTH_CROC1"/>
    <property type="match status" value="2"/>
</dbReference>
<dbReference type="PANTHER" id="PTHR46797">
    <property type="entry name" value="HTH-TYPE TRANSCRIPTIONAL REGULATOR"/>
    <property type="match status" value="1"/>
</dbReference>
<evidence type="ECO:0000313" key="3">
    <source>
        <dbReference type="EMBL" id="CUN54028.1"/>
    </source>
</evidence>
<dbReference type="Proteomes" id="UP000095679">
    <property type="component" value="Unassembled WGS sequence"/>
</dbReference>
<feature type="domain" description="HTH cro/C1-type" evidence="2">
    <location>
        <begin position="12"/>
        <end position="61"/>
    </location>
</feature>
<dbReference type="GO" id="GO:0003677">
    <property type="term" value="F:DNA binding"/>
    <property type="evidence" value="ECO:0007669"/>
    <property type="project" value="UniProtKB-KW"/>
</dbReference>
<dbReference type="InterPro" id="IPR010982">
    <property type="entry name" value="Lambda_DNA-bd_dom_sf"/>
</dbReference>
<protein>
    <submittedName>
        <fullName evidence="3">Conjugal transfer protein TrbA</fullName>
    </submittedName>
</protein>
<dbReference type="Pfam" id="PF12844">
    <property type="entry name" value="HTH_19"/>
    <property type="match status" value="1"/>
</dbReference>
<reference evidence="3 4" key="1">
    <citation type="submission" date="2015-09" db="EMBL/GenBank/DDBJ databases">
        <authorList>
            <consortium name="Pathogen Informatics"/>
        </authorList>
    </citation>
    <scope>NUCLEOTIDE SEQUENCE [LARGE SCALE GENOMIC DNA]</scope>
    <source>
        <strain evidence="3 4">2789STDY5834835</strain>
    </source>
</reference>
<dbReference type="InterPro" id="IPR050807">
    <property type="entry name" value="TransReg_Diox_bact_type"/>
</dbReference>
<dbReference type="GO" id="GO:0005829">
    <property type="term" value="C:cytosol"/>
    <property type="evidence" value="ECO:0007669"/>
    <property type="project" value="TreeGrafter"/>
</dbReference>
<dbReference type="Gene3D" id="1.10.260.40">
    <property type="entry name" value="lambda repressor-like DNA-binding domains"/>
    <property type="match status" value="2"/>
</dbReference>
<dbReference type="SUPFAM" id="SSF47413">
    <property type="entry name" value="lambda repressor-like DNA-binding domains"/>
    <property type="match status" value="2"/>
</dbReference>
<dbReference type="InterPro" id="IPR001387">
    <property type="entry name" value="Cro/C1-type_HTH"/>
</dbReference>
<evidence type="ECO:0000259" key="2">
    <source>
        <dbReference type="PROSITE" id="PS50943"/>
    </source>
</evidence>
<dbReference type="EMBL" id="CYZL01000001">
    <property type="protein sequence ID" value="CUN54028.1"/>
    <property type="molecule type" value="Genomic_DNA"/>
</dbReference>
<evidence type="ECO:0000256" key="1">
    <source>
        <dbReference type="ARBA" id="ARBA00023125"/>
    </source>
</evidence>
<accession>A0A173XUG9</accession>